<organism evidence="2 3">
    <name type="scientific">Albula glossodonta</name>
    <name type="common">roundjaw bonefish</name>
    <dbReference type="NCBI Taxonomy" id="121402"/>
    <lineage>
        <taxon>Eukaryota</taxon>
        <taxon>Metazoa</taxon>
        <taxon>Chordata</taxon>
        <taxon>Craniata</taxon>
        <taxon>Vertebrata</taxon>
        <taxon>Euteleostomi</taxon>
        <taxon>Actinopterygii</taxon>
        <taxon>Neopterygii</taxon>
        <taxon>Teleostei</taxon>
        <taxon>Albuliformes</taxon>
        <taxon>Albulidae</taxon>
        <taxon>Albula</taxon>
    </lineage>
</organism>
<proteinExistence type="predicted"/>
<name>A0A8T2NAW5_9TELE</name>
<evidence type="ECO:0000313" key="3">
    <source>
        <dbReference type="Proteomes" id="UP000824540"/>
    </source>
</evidence>
<dbReference type="SUPFAM" id="SSF52058">
    <property type="entry name" value="L domain-like"/>
    <property type="match status" value="1"/>
</dbReference>
<dbReference type="Proteomes" id="UP000824540">
    <property type="component" value="Unassembled WGS sequence"/>
</dbReference>
<sequence length="186" mass="20259">MVFTVFLCVCVCVCVSRGETALLSAYLTGSYLPNLLHLKMNNSLIMSVRDLGTTLPHLQVLWMGRCGLADLDGILSFSSLKVSMLEQLEVLDLEGNAVDDLIQVQYLGLCGQLSHLTLEGNPVCIWPNPGAAQTAQYEYTSAVRELVPQLRFLDNAPVGDAGLHCDRATVEDWALLKECIKDSASA</sequence>
<dbReference type="Gene3D" id="3.80.10.10">
    <property type="entry name" value="Ribonuclease Inhibitor"/>
    <property type="match status" value="1"/>
</dbReference>
<feature type="non-terminal residue" evidence="2">
    <location>
        <position position="186"/>
    </location>
</feature>
<dbReference type="PANTHER" id="PTHR22708:SF0">
    <property type="entry name" value="LEUCINE-RICH REPEAT-CONTAINING PROTEIN 56"/>
    <property type="match status" value="1"/>
</dbReference>
<evidence type="ECO:0008006" key="4">
    <source>
        <dbReference type="Google" id="ProtNLM"/>
    </source>
</evidence>
<keyword evidence="1" id="KW-0732">Signal</keyword>
<reference evidence="2" key="1">
    <citation type="thesis" date="2021" institute="BYU ScholarsArchive" country="Provo, UT, USA">
        <title>Applications of and Algorithms for Genome Assembly and Genomic Analyses with an Emphasis on Marine Teleosts.</title>
        <authorList>
            <person name="Pickett B.D."/>
        </authorList>
    </citation>
    <scope>NUCLEOTIDE SEQUENCE</scope>
    <source>
        <strain evidence="2">HI-2016</strain>
    </source>
</reference>
<feature type="signal peptide" evidence="1">
    <location>
        <begin position="1"/>
        <end position="18"/>
    </location>
</feature>
<evidence type="ECO:0000313" key="2">
    <source>
        <dbReference type="EMBL" id="KAG9336996.1"/>
    </source>
</evidence>
<feature type="chain" id="PRO_5035915414" description="Leucine-rich repeat-containing protein 56" evidence="1">
    <location>
        <begin position="19"/>
        <end position="186"/>
    </location>
</feature>
<comment type="caution">
    <text evidence="2">The sequence shown here is derived from an EMBL/GenBank/DDBJ whole genome shotgun (WGS) entry which is preliminary data.</text>
</comment>
<keyword evidence="3" id="KW-1185">Reference proteome</keyword>
<accession>A0A8T2NAW5</accession>
<protein>
    <recommendedName>
        <fullName evidence="4">Leucine-rich repeat-containing protein 56</fullName>
    </recommendedName>
</protein>
<dbReference type="InterPro" id="IPR040091">
    <property type="entry name" value="LRRC56"/>
</dbReference>
<dbReference type="AlphaFoldDB" id="A0A8T2NAW5"/>
<dbReference type="InterPro" id="IPR032675">
    <property type="entry name" value="LRR_dom_sf"/>
</dbReference>
<dbReference type="PANTHER" id="PTHR22708">
    <property type="entry name" value="LEUCINE-RICH REPEAT-CONTAINING PROTEIN 56"/>
    <property type="match status" value="1"/>
</dbReference>
<gene>
    <name evidence="2" type="ORF">JZ751_029912</name>
</gene>
<dbReference type="EMBL" id="JAFBMS010000098">
    <property type="protein sequence ID" value="KAG9336996.1"/>
    <property type="molecule type" value="Genomic_DNA"/>
</dbReference>
<evidence type="ECO:0000256" key="1">
    <source>
        <dbReference type="SAM" id="SignalP"/>
    </source>
</evidence>
<dbReference type="OrthoDB" id="676979at2759"/>